<comment type="caution">
    <text evidence="4">The sequence shown here is derived from an EMBL/GenBank/DDBJ whole genome shotgun (WGS) entry which is preliminary data.</text>
</comment>
<keyword evidence="2" id="KW-0812">Transmembrane</keyword>
<dbReference type="EMBL" id="MEWX01000030">
    <property type="protein sequence ID" value="OGC80057.1"/>
    <property type="molecule type" value="Genomic_DNA"/>
</dbReference>
<dbReference type="AlphaFoldDB" id="A0A1F4XEF1"/>
<gene>
    <name evidence="4" type="ORF">A2943_01600</name>
</gene>
<evidence type="ECO:0000256" key="2">
    <source>
        <dbReference type="SAM" id="Phobius"/>
    </source>
</evidence>
<accession>A0A1F4XEF1</accession>
<evidence type="ECO:0000259" key="3">
    <source>
        <dbReference type="Pfam" id="PF21110"/>
    </source>
</evidence>
<reference evidence="4 5" key="1">
    <citation type="journal article" date="2016" name="Nat. Commun.">
        <title>Thousands of microbial genomes shed light on interconnected biogeochemical processes in an aquifer system.</title>
        <authorList>
            <person name="Anantharaman K."/>
            <person name="Brown C.T."/>
            <person name="Hug L.A."/>
            <person name="Sharon I."/>
            <person name="Castelle C.J."/>
            <person name="Probst A.J."/>
            <person name="Thomas B.C."/>
            <person name="Singh A."/>
            <person name="Wilkins M.J."/>
            <person name="Karaoz U."/>
            <person name="Brodie E.L."/>
            <person name="Williams K.H."/>
            <person name="Hubbard S.S."/>
            <person name="Banfield J.F."/>
        </authorList>
    </citation>
    <scope>NUCLEOTIDE SEQUENCE [LARGE SCALE GENOMIC DNA]</scope>
</reference>
<dbReference type="STRING" id="1797243.A2943_01600"/>
<feature type="domain" description="GlxA-like beta barrel" evidence="3">
    <location>
        <begin position="136"/>
        <end position="225"/>
    </location>
</feature>
<feature type="transmembrane region" description="Helical" evidence="2">
    <location>
        <begin position="56"/>
        <end position="80"/>
    </location>
</feature>
<feature type="compositionally biased region" description="Acidic residues" evidence="1">
    <location>
        <begin position="34"/>
        <end position="44"/>
    </location>
</feature>
<feature type="region of interest" description="Disordered" evidence="1">
    <location>
        <begin position="1"/>
        <end position="47"/>
    </location>
</feature>
<keyword evidence="2" id="KW-1133">Transmembrane helix</keyword>
<organism evidence="4 5">
    <name type="scientific">Candidatus Adlerbacteria bacterium RIFCSPLOWO2_01_FULL_51_16</name>
    <dbReference type="NCBI Taxonomy" id="1797243"/>
    <lineage>
        <taxon>Bacteria</taxon>
        <taxon>Candidatus Adleribacteriota</taxon>
    </lineage>
</organism>
<keyword evidence="2" id="KW-0472">Membrane</keyword>
<feature type="compositionally biased region" description="Basic and acidic residues" evidence="1">
    <location>
        <begin position="1"/>
        <end position="12"/>
    </location>
</feature>
<evidence type="ECO:0000256" key="1">
    <source>
        <dbReference type="SAM" id="MobiDB-lite"/>
    </source>
</evidence>
<dbReference type="Pfam" id="PF21110">
    <property type="entry name" value="GlxA"/>
    <property type="match status" value="1"/>
</dbReference>
<dbReference type="Proteomes" id="UP000176185">
    <property type="component" value="Unassembled WGS sequence"/>
</dbReference>
<dbReference type="InterPro" id="IPR049305">
    <property type="entry name" value="GlxA-like_b-barrel"/>
</dbReference>
<evidence type="ECO:0000313" key="4">
    <source>
        <dbReference type="EMBL" id="OGC80057.1"/>
    </source>
</evidence>
<evidence type="ECO:0000313" key="5">
    <source>
        <dbReference type="Proteomes" id="UP000176185"/>
    </source>
</evidence>
<protein>
    <recommendedName>
        <fullName evidence="3">GlxA-like beta barrel domain-containing protein</fullName>
    </recommendedName>
</protein>
<sequence>MRDMIPKGDRSIRNIPVPTSHRRAAPPPRPPRDEELEQQFDEEEQRPRRRRRLGRTFWFIAVGVVVVCVVGGLLLSTVFAGATVTVYPRTEAVTPPKILEARLQAPVGGLSYENLVVRSSATTTVAASGTAKVSRQASGVITIYNIYSTATQRLIANTRFEAPDGKIYRIRDSVTVPGATKNADGSLKPGTITATVYADSPGADYNRSDSTRFTIPGFKGDPRYDKFYAQSQGSISGGFVGDEPAVPPVELAKAQAALKLELDSALRASAEAEVPEGFFPVPGTLAVVYASIVKTQNGESATLSQSAMGSVAIIKLTDFAAALARGALGAEYKGEAVALQGASSEVTITLATSSAPLEGFLRLSLSGSATLVWQFDPGAVKEAILGKNREALQEIISSFNPSIVRADATLRPFWQGSFPSDPDKIKVVVGTQ</sequence>
<proteinExistence type="predicted"/>
<name>A0A1F4XEF1_9BACT</name>